<sequence length="41" mass="4955">LPAEIGRLRLVEKVPWTDPRRVIDDVHEESRIYLARWVTIR</sequence>
<organism evidence="3">
    <name type="scientific">Haemonchus placei</name>
    <name type="common">Barber's pole worm</name>
    <dbReference type="NCBI Taxonomy" id="6290"/>
    <lineage>
        <taxon>Eukaryota</taxon>
        <taxon>Metazoa</taxon>
        <taxon>Ecdysozoa</taxon>
        <taxon>Nematoda</taxon>
        <taxon>Chromadorea</taxon>
        <taxon>Rhabditida</taxon>
        <taxon>Rhabditina</taxon>
        <taxon>Rhabditomorpha</taxon>
        <taxon>Strongyloidea</taxon>
        <taxon>Trichostrongylidae</taxon>
        <taxon>Haemonchus</taxon>
    </lineage>
</organism>
<protein>
    <submittedName>
        <fullName evidence="3">Transposase</fullName>
    </submittedName>
</protein>
<dbReference type="EMBL" id="UZAF01022240">
    <property type="protein sequence ID" value="VDO84022.1"/>
    <property type="molecule type" value="Genomic_DNA"/>
</dbReference>
<proteinExistence type="predicted"/>
<name>A0A0N4X7X4_HAEPC</name>
<gene>
    <name evidence="1" type="ORF">HPLM_LOCUS20458</name>
</gene>
<reference evidence="1 2" key="2">
    <citation type="submission" date="2018-11" db="EMBL/GenBank/DDBJ databases">
        <authorList>
            <consortium name="Pathogen Informatics"/>
        </authorList>
    </citation>
    <scope>NUCLEOTIDE SEQUENCE [LARGE SCALE GENOMIC DNA]</scope>
    <source>
        <strain evidence="1 2">MHpl1</strain>
    </source>
</reference>
<dbReference type="Proteomes" id="UP000268014">
    <property type="component" value="Unassembled WGS sequence"/>
</dbReference>
<dbReference type="AlphaFoldDB" id="A0A0N4X7X4"/>
<evidence type="ECO:0000313" key="2">
    <source>
        <dbReference type="Proteomes" id="UP000268014"/>
    </source>
</evidence>
<reference evidence="3" key="1">
    <citation type="submission" date="2017-02" db="UniProtKB">
        <authorList>
            <consortium name="WormBaseParasite"/>
        </authorList>
    </citation>
    <scope>IDENTIFICATION</scope>
</reference>
<accession>A0A0N4X7X4</accession>
<dbReference type="WBParaSite" id="HPLM_0002046601-mRNA-1">
    <property type="protein sequence ID" value="HPLM_0002046601-mRNA-1"/>
    <property type="gene ID" value="HPLM_0002046601"/>
</dbReference>
<evidence type="ECO:0000313" key="1">
    <source>
        <dbReference type="EMBL" id="VDO84022.1"/>
    </source>
</evidence>
<evidence type="ECO:0000313" key="3">
    <source>
        <dbReference type="WBParaSite" id="HPLM_0002046601-mRNA-1"/>
    </source>
</evidence>
<keyword evidence="2" id="KW-1185">Reference proteome</keyword>